<evidence type="ECO:0000313" key="2">
    <source>
        <dbReference type="EMBL" id="PIR43000.1"/>
    </source>
</evidence>
<feature type="transmembrane region" description="Helical" evidence="1">
    <location>
        <begin position="30"/>
        <end position="53"/>
    </location>
</feature>
<proteinExistence type="predicted"/>
<dbReference type="Proteomes" id="UP000230214">
    <property type="component" value="Unassembled WGS sequence"/>
</dbReference>
<dbReference type="Pfam" id="PF13196">
    <property type="entry name" value="DUF4012"/>
    <property type="match status" value="1"/>
</dbReference>
<evidence type="ECO:0008006" key="4">
    <source>
        <dbReference type="Google" id="ProtNLM"/>
    </source>
</evidence>
<reference evidence="2 3" key="1">
    <citation type="submission" date="2017-09" db="EMBL/GenBank/DDBJ databases">
        <title>Depth-based differentiation of microbial function through sediment-hosted aquifers and enrichment of novel symbionts in the deep terrestrial subsurface.</title>
        <authorList>
            <person name="Probst A.J."/>
            <person name="Ladd B."/>
            <person name="Jarett J.K."/>
            <person name="Geller-Mcgrath D.E."/>
            <person name="Sieber C.M."/>
            <person name="Emerson J.B."/>
            <person name="Anantharaman K."/>
            <person name="Thomas B.C."/>
            <person name="Malmstrom R."/>
            <person name="Stieglmeier M."/>
            <person name="Klingl A."/>
            <person name="Woyke T."/>
            <person name="Ryan C.M."/>
            <person name="Banfield J.F."/>
        </authorList>
    </citation>
    <scope>NUCLEOTIDE SEQUENCE [LARGE SCALE GENOMIC DNA]</scope>
    <source>
        <strain evidence="2">CG10_big_fil_rev_8_21_14_0_10_32_10</strain>
    </source>
</reference>
<evidence type="ECO:0000313" key="3">
    <source>
        <dbReference type="Proteomes" id="UP000230214"/>
    </source>
</evidence>
<keyword evidence="1" id="KW-1133">Transmembrane helix</keyword>
<comment type="caution">
    <text evidence="2">The sequence shown here is derived from an EMBL/GenBank/DDBJ whole genome shotgun (WGS) entry which is preliminary data.</text>
</comment>
<accession>A0A2H0R939</accession>
<dbReference type="AlphaFoldDB" id="A0A2H0R939"/>
<protein>
    <recommendedName>
        <fullName evidence="4">DUF4012 domain-containing protein</fullName>
    </recommendedName>
</protein>
<evidence type="ECO:0000256" key="1">
    <source>
        <dbReference type="SAM" id="Phobius"/>
    </source>
</evidence>
<dbReference type="EMBL" id="PCXU01000044">
    <property type="protein sequence ID" value="PIR43000.1"/>
    <property type="molecule type" value="Genomic_DNA"/>
</dbReference>
<dbReference type="InterPro" id="IPR025101">
    <property type="entry name" value="DUF4012"/>
</dbReference>
<organism evidence="2 3">
    <name type="scientific">candidate division WWE3 bacterium CG10_big_fil_rev_8_21_14_0_10_32_10</name>
    <dbReference type="NCBI Taxonomy" id="1975090"/>
    <lineage>
        <taxon>Bacteria</taxon>
        <taxon>Katanobacteria</taxon>
    </lineage>
</organism>
<keyword evidence="1" id="KW-0472">Membrane</keyword>
<name>A0A2H0R939_UNCKA</name>
<keyword evidence="1" id="KW-0812">Transmembrane</keyword>
<sequence length="658" mass="74811">MDNYYIPNKKFSLPKIPSLKFKFPKINFGLIFKILGVLILLVIILAGVLWYIYGRPAYAIYVAAKELKDSSYGLQQSLKTQDLDKIEQNLTNFKGHYSDFKKVYNEKSGPLKSLPYVKDYVGDVDHFLAASDKGIDLGFLVLDTLKPYAADLGLKEGSKLTNEQKIEKLANVLPKLSNEVDKISGLMLDIDSELAQVDATKYPEEFRGVLIRDQIVSIKTVFSELAQKSPKFKGLFEQLPTLLGVLEPKKYLVLMANSTEIRMNGGFTTYAIVVEMDKGIPKVLKSVDTYFIDVDSYALVNQNIYPQYYFIGDYLRLNRIYARDALSLTPDFKDSSDYFINRYWNLHPGTGAAGLLPKVDGVIQVNTHLAIELLRVLGPVDVKGRSFLTDQGTYKGFGDTEFNSDNIIYNLEVIANSELSEIEGRKDIIRFLLESILNKVLNAKTENLIPLAQTFLEALGSKDIIINSFDLTVEQAMQDLGYAGRIRTVPNGSWDYLFVVHSNLGGGKRDWLVTRETTKEVYKKDGNSYSKVSIKVNNPKSPDWWEQPWLYTYKDFIRVYVPEGSKIVKATASDGSDINTKELTSDEYKKEMFDFYFWLEESKSMTLNIEYTLPDTVDLNDYKLLLQKQSGTHGDLYTIIHDNNEKKFTLNSDMEISL</sequence>
<gene>
    <name evidence="2" type="ORF">COV24_05095</name>
</gene>